<dbReference type="AlphaFoldDB" id="A0A0D5XXY6"/>
<keyword evidence="7 9" id="KW-1133">Transmembrane helix</keyword>
<dbReference type="InterPro" id="IPR050739">
    <property type="entry name" value="MFP"/>
</dbReference>
<evidence type="ECO:0000256" key="6">
    <source>
        <dbReference type="ARBA" id="ARBA00022692"/>
    </source>
</evidence>
<feature type="domain" description="CyaD-like alpha-helical hairpin" evidence="11">
    <location>
        <begin position="124"/>
        <end position="311"/>
    </location>
</feature>
<dbReference type="InterPro" id="IPR059040">
    <property type="entry name" value="HH_CyaD-like"/>
</dbReference>
<dbReference type="KEGG" id="pcz:PCL1606_24830"/>
<dbReference type="RefSeq" id="WP_044463752.1">
    <property type="nucleotide sequence ID" value="NZ_CP011110.1"/>
</dbReference>
<evidence type="ECO:0000256" key="8">
    <source>
        <dbReference type="ARBA" id="ARBA00023136"/>
    </source>
</evidence>
<keyword evidence="4 9" id="KW-1003">Cell membrane</keyword>
<proteinExistence type="inferred from homology"/>
<evidence type="ECO:0000256" key="2">
    <source>
        <dbReference type="ARBA" id="ARBA00009477"/>
    </source>
</evidence>
<evidence type="ECO:0000256" key="7">
    <source>
        <dbReference type="ARBA" id="ARBA00022989"/>
    </source>
</evidence>
<keyword evidence="10" id="KW-0175">Coiled coil</keyword>
<dbReference type="GO" id="GO:0005886">
    <property type="term" value="C:plasma membrane"/>
    <property type="evidence" value="ECO:0007669"/>
    <property type="project" value="UniProtKB-SubCell"/>
</dbReference>
<evidence type="ECO:0000313" key="14">
    <source>
        <dbReference type="Proteomes" id="UP000032748"/>
    </source>
</evidence>
<feature type="domain" description="AprE-like beta-barrel" evidence="12">
    <location>
        <begin position="352"/>
        <end position="439"/>
    </location>
</feature>
<dbReference type="Gene3D" id="1.10.287.470">
    <property type="entry name" value="Helix hairpin bin"/>
    <property type="match status" value="1"/>
</dbReference>
<dbReference type="PATRIC" id="fig|587753.10.peg.2479"/>
<keyword evidence="3 9" id="KW-0813">Transport</keyword>
<dbReference type="PROSITE" id="PS00543">
    <property type="entry name" value="HLYD_FAMILY"/>
    <property type="match status" value="1"/>
</dbReference>
<dbReference type="EMBL" id="CP011110">
    <property type="protein sequence ID" value="AKA23936.1"/>
    <property type="molecule type" value="Genomic_DNA"/>
</dbReference>
<dbReference type="InterPro" id="IPR010129">
    <property type="entry name" value="T1SS_HlyD"/>
</dbReference>
<keyword evidence="5 9" id="KW-0997">Cell inner membrane</keyword>
<dbReference type="Proteomes" id="UP000032748">
    <property type="component" value="Chromosome"/>
</dbReference>
<comment type="similarity">
    <text evidence="2 9">Belongs to the membrane fusion protein (MFP) (TC 8.A.1) family.</text>
</comment>
<dbReference type="Pfam" id="PF26002">
    <property type="entry name" value="Beta-barrel_AprE"/>
    <property type="match status" value="1"/>
</dbReference>
<sequence length="462" mass="51238">MRRVGLPAWLRRGWHGLRGAPALLGRTRDEYEFQPGYLEIVERPPAPWARGTALLLVLSILLALGWAILGFLDIHASAAGRLMVSSYTKVIQAHEAGEVRAIHVRDGQRVRAGEALVALNPIGIDAELSELRAQLAFKRLELAQAEALLSADPLHSYQAPPGLEPEQMLQAREQLASTWKEISANLDSLDAEIAINQASQQARNSEIAALGKLAGNVRRRLDARRAMAAEQLLPRVELLEQEKEQLEVERSLAQQHAELQVLKAQARNRREQRDGFLARTRREQHEVLNRARQDIAVLEQQLIRGRDRQRLQTLLAPVDGVVQQLAVHTLGGAVQPAQQLMVIVPEGAELDAEVMVLNKDVGFVRAGQPVELKVDAFPYTRYGTLRGTVAHVSGDAIKDEQLGLVFPTRIRLERAAIAAGGGWMPLQAGMSVTGEIRTGERRVINYLLGPIREYQSEALRER</sequence>
<organism evidence="13 14">
    <name type="scientific">Pseudomonas chlororaphis</name>
    <dbReference type="NCBI Taxonomy" id="587753"/>
    <lineage>
        <taxon>Bacteria</taxon>
        <taxon>Pseudomonadati</taxon>
        <taxon>Pseudomonadota</taxon>
        <taxon>Gammaproteobacteria</taxon>
        <taxon>Pseudomonadales</taxon>
        <taxon>Pseudomonadaceae</taxon>
        <taxon>Pseudomonas</taxon>
    </lineage>
</organism>
<gene>
    <name evidence="13" type="ORF">PCL1606_24830</name>
</gene>
<feature type="transmembrane region" description="Helical" evidence="9">
    <location>
        <begin position="53"/>
        <end position="72"/>
    </location>
</feature>
<evidence type="ECO:0000256" key="5">
    <source>
        <dbReference type="ARBA" id="ARBA00022519"/>
    </source>
</evidence>
<dbReference type="PRINTS" id="PR01490">
    <property type="entry name" value="RTXTOXIND"/>
</dbReference>
<evidence type="ECO:0000313" key="13">
    <source>
        <dbReference type="EMBL" id="AKA23936.1"/>
    </source>
</evidence>
<feature type="coiled-coil region" evidence="10">
    <location>
        <begin position="229"/>
        <end position="308"/>
    </location>
</feature>
<dbReference type="InterPro" id="IPR058982">
    <property type="entry name" value="Beta-barrel_AprE"/>
</dbReference>
<dbReference type="PANTHER" id="PTHR30386">
    <property type="entry name" value="MEMBRANE FUSION SUBUNIT OF EMRAB-TOLC MULTIDRUG EFFLUX PUMP"/>
    <property type="match status" value="1"/>
</dbReference>
<dbReference type="Gene3D" id="2.40.30.170">
    <property type="match status" value="1"/>
</dbReference>
<dbReference type="SUPFAM" id="SSF111369">
    <property type="entry name" value="HlyD-like secretion proteins"/>
    <property type="match status" value="1"/>
</dbReference>
<evidence type="ECO:0000256" key="10">
    <source>
        <dbReference type="SAM" id="Coils"/>
    </source>
</evidence>
<dbReference type="InterPro" id="IPR006144">
    <property type="entry name" value="Secretion_HlyD_CS"/>
</dbReference>
<evidence type="ECO:0000259" key="11">
    <source>
        <dbReference type="Pfam" id="PF25988"/>
    </source>
</evidence>
<reference evidence="13 14" key="1">
    <citation type="journal article" date="2015" name="Mol. Plant Microbe Interact.">
        <title>Comparative Genomic Analysis of Pseudomonas chlororaphis PCL1606 Reveals New Insight into Antifungal Compounds Involved in Biocontrol.</title>
        <authorList>
            <person name="Calderon C.E."/>
            <person name="Ramos C."/>
            <person name="de Vicente A."/>
            <person name="Cazorla F.M."/>
        </authorList>
    </citation>
    <scope>NUCLEOTIDE SEQUENCE [LARGE SCALE GENOMIC DNA]</scope>
    <source>
        <strain evidence="13 14">PCL1606</strain>
    </source>
</reference>
<dbReference type="PANTHER" id="PTHR30386:SF27">
    <property type="entry name" value="MEMBRANE FUSION PROTEIN (MFP) FAMILY PROTEIN"/>
    <property type="match status" value="1"/>
</dbReference>
<evidence type="ECO:0000259" key="12">
    <source>
        <dbReference type="Pfam" id="PF26002"/>
    </source>
</evidence>
<accession>A0A0D5XXY6</accession>
<evidence type="ECO:0000256" key="1">
    <source>
        <dbReference type="ARBA" id="ARBA00004377"/>
    </source>
</evidence>
<dbReference type="GO" id="GO:0009306">
    <property type="term" value="P:protein secretion"/>
    <property type="evidence" value="ECO:0007669"/>
    <property type="project" value="InterPro"/>
</dbReference>
<comment type="subcellular location">
    <subcellularLocation>
        <location evidence="1 9">Cell inner membrane</location>
        <topology evidence="1 9">Single-pass membrane protein</topology>
    </subcellularLocation>
</comment>
<keyword evidence="6 9" id="KW-0812">Transmembrane</keyword>
<protein>
    <recommendedName>
        <fullName evidence="9">Membrane fusion protein (MFP) family protein</fullName>
    </recommendedName>
</protein>
<keyword evidence="8 9" id="KW-0472">Membrane</keyword>
<dbReference type="OrthoDB" id="9775513at2"/>
<evidence type="ECO:0000256" key="9">
    <source>
        <dbReference type="RuleBase" id="RU365093"/>
    </source>
</evidence>
<evidence type="ECO:0000256" key="3">
    <source>
        <dbReference type="ARBA" id="ARBA00022448"/>
    </source>
</evidence>
<dbReference type="Gene3D" id="2.40.50.100">
    <property type="match status" value="1"/>
</dbReference>
<dbReference type="Pfam" id="PF25988">
    <property type="entry name" value="HH_CyaD"/>
    <property type="match status" value="1"/>
</dbReference>
<name>A0A0D5XXY6_9PSED</name>
<dbReference type="NCBIfam" id="TIGR01843">
    <property type="entry name" value="type_I_hlyD"/>
    <property type="match status" value="1"/>
</dbReference>
<evidence type="ECO:0000256" key="4">
    <source>
        <dbReference type="ARBA" id="ARBA00022475"/>
    </source>
</evidence>